<accession>A0A8T0T178</accession>
<dbReference type="OrthoDB" id="600705at2759"/>
<dbReference type="AlphaFoldDB" id="A0A8T0T178"/>
<dbReference type="InterPro" id="IPR044821">
    <property type="entry name" value="At1g28695/At4g15970-like"/>
</dbReference>
<reference evidence="2" key="1">
    <citation type="submission" date="2020-05" db="EMBL/GenBank/DDBJ databases">
        <title>WGS assembly of Panicum virgatum.</title>
        <authorList>
            <person name="Lovell J.T."/>
            <person name="Jenkins J."/>
            <person name="Shu S."/>
            <person name="Juenger T.E."/>
            <person name="Schmutz J."/>
        </authorList>
    </citation>
    <scope>NUCLEOTIDE SEQUENCE</scope>
    <source>
        <strain evidence="2">AP13</strain>
    </source>
</reference>
<organism evidence="2 3">
    <name type="scientific">Panicum virgatum</name>
    <name type="common">Blackwell switchgrass</name>
    <dbReference type="NCBI Taxonomy" id="38727"/>
    <lineage>
        <taxon>Eukaryota</taxon>
        <taxon>Viridiplantae</taxon>
        <taxon>Streptophyta</taxon>
        <taxon>Embryophyta</taxon>
        <taxon>Tracheophyta</taxon>
        <taxon>Spermatophyta</taxon>
        <taxon>Magnoliopsida</taxon>
        <taxon>Liliopsida</taxon>
        <taxon>Poales</taxon>
        <taxon>Poaceae</taxon>
        <taxon>PACMAD clade</taxon>
        <taxon>Panicoideae</taxon>
        <taxon>Panicodae</taxon>
        <taxon>Paniceae</taxon>
        <taxon>Panicinae</taxon>
        <taxon>Panicum</taxon>
        <taxon>Panicum sect. Hiantes</taxon>
    </lineage>
</organism>
<name>A0A8T0T178_PANVG</name>
<comment type="caution">
    <text evidence="2">The sequence shown here is derived from an EMBL/GenBank/DDBJ whole genome shotgun (WGS) entry which is preliminary data.</text>
</comment>
<evidence type="ECO:0000259" key="1">
    <source>
        <dbReference type="Pfam" id="PF03407"/>
    </source>
</evidence>
<dbReference type="PANTHER" id="PTHR46038:SF28">
    <property type="entry name" value="NUCLEOTIDE-DIPHOSPHO-SUGAR TRANSFERASE DOMAIN-CONTAINING PROTEIN"/>
    <property type="match status" value="1"/>
</dbReference>
<dbReference type="Pfam" id="PF03407">
    <property type="entry name" value="Nucleotid_trans"/>
    <property type="match status" value="1"/>
</dbReference>
<keyword evidence="3" id="KW-1185">Reference proteome</keyword>
<evidence type="ECO:0000313" key="2">
    <source>
        <dbReference type="EMBL" id="KAG2602973.1"/>
    </source>
</evidence>
<dbReference type="EMBL" id="CM029045">
    <property type="protein sequence ID" value="KAG2602973.1"/>
    <property type="molecule type" value="Genomic_DNA"/>
</dbReference>
<evidence type="ECO:0000313" key="3">
    <source>
        <dbReference type="Proteomes" id="UP000823388"/>
    </source>
</evidence>
<sequence length="359" mass="40664">MGFGGGKELMGSHLASFLLGAALPTAFLFFLASDRLGEGLSSISTTWGSSGTRGHPAAPPALDARDQEVAGFAGLAELLPRVAMEDRTVILTLANEAWTQPGSLLDIYRESFRNGEGTERFLDHVLVIAIDAGGFHRCKAVHPHCYHLEVTKPTNLSSANRYMTKEFLELVWLKLSFQQRILELGYNFLFTDADILWFRNPFRHFSVYADMSLSTDYFRDTFTPLNNELNTGFYYMKSTNRSIEMIKYWRAAKARFPDGSEQGVFNKIKHELVSKHQGRIEALETAYFSGFCEFHNDLNKVCTMHANCCIGLANKVLDLRDKAADWRNYTALTLEERKKGVFNKWTPPARCWKTIGWNV</sequence>
<protein>
    <recommendedName>
        <fullName evidence="1">Nucleotide-diphospho-sugar transferase domain-containing protein</fullName>
    </recommendedName>
</protein>
<dbReference type="Proteomes" id="UP000823388">
    <property type="component" value="Chromosome 5K"/>
</dbReference>
<gene>
    <name evidence="2" type="ORF">PVAP13_5KG734100</name>
</gene>
<dbReference type="PANTHER" id="PTHR46038">
    <property type="entry name" value="EXPRESSED PROTEIN-RELATED"/>
    <property type="match status" value="1"/>
</dbReference>
<proteinExistence type="predicted"/>
<feature type="domain" description="Nucleotide-diphospho-sugar transferase" evidence="1">
    <location>
        <begin position="121"/>
        <end position="319"/>
    </location>
</feature>
<dbReference type="InterPro" id="IPR005069">
    <property type="entry name" value="Nucl-diP-sugar_transferase"/>
</dbReference>